<name>A0AAV2JSK7_KNICA</name>
<accession>A0AAV2JSK7</accession>
<protein>
    <submittedName>
        <fullName evidence="1">Uncharacterized protein</fullName>
    </submittedName>
</protein>
<evidence type="ECO:0000313" key="1">
    <source>
        <dbReference type="EMBL" id="CAL1579610.1"/>
    </source>
</evidence>
<keyword evidence="2" id="KW-1185">Reference proteome</keyword>
<proteinExistence type="predicted"/>
<organism evidence="1 2">
    <name type="scientific">Knipowitschia caucasica</name>
    <name type="common">Caucasian dwarf goby</name>
    <name type="synonym">Pomatoschistus caucasicus</name>
    <dbReference type="NCBI Taxonomy" id="637954"/>
    <lineage>
        <taxon>Eukaryota</taxon>
        <taxon>Metazoa</taxon>
        <taxon>Chordata</taxon>
        <taxon>Craniata</taxon>
        <taxon>Vertebrata</taxon>
        <taxon>Euteleostomi</taxon>
        <taxon>Actinopterygii</taxon>
        <taxon>Neopterygii</taxon>
        <taxon>Teleostei</taxon>
        <taxon>Neoteleostei</taxon>
        <taxon>Acanthomorphata</taxon>
        <taxon>Gobiaria</taxon>
        <taxon>Gobiiformes</taxon>
        <taxon>Gobioidei</taxon>
        <taxon>Gobiidae</taxon>
        <taxon>Gobiinae</taxon>
        <taxon>Knipowitschia</taxon>
    </lineage>
</organism>
<sequence length="97" mass="10212">MNADSDCLPYHCAWCPTDVQLGISSLHKKSPSLQIPGCCRETPLQPHSPPYPPKLSSSSLITSAQKGPTMVISCPSNVKSPAAMPPCVYPPPLGPDG</sequence>
<dbReference type="EMBL" id="OZ035836">
    <property type="protein sequence ID" value="CAL1579610.1"/>
    <property type="molecule type" value="Genomic_DNA"/>
</dbReference>
<evidence type="ECO:0000313" key="2">
    <source>
        <dbReference type="Proteomes" id="UP001497482"/>
    </source>
</evidence>
<dbReference type="Proteomes" id="UP001497482">
    <property type="component" value="Chromosome 14"/>
</dbReference>
<dbReference type="AlphaFoldDB" id="A0AAV2JSK7"/>
<reference evidence="1 2" key="1">
    <citation type="submission" date="2024-04" db="EMBL/GenBank/DDBJ databases">
        <authorList>
            <person name="Waldvogel A.-M."/>
            <person name="Schoenle A."/>
        </authorList>
    </citation>
    <scope>NUCLEOTIDE SEQUENCE [LARGE SCALE GENOMIC DNA]</scope>
</reference>
<gene>
    <name evidence="1" type="ORF">KC01_LOCUS10630</name>
</gene>